<protein>
    <recommendedName>
        <fullName evidence="2">Pyridoxal phosphate homeostasis protein</fullName>
        <shortName evidence="2">PLP homeostasis protein</shortName>
    </recommendedName>
</protein>
<dbReference type="FunFam" id="3.20.20.10:FF:000018">
    <property type="entry name" value="Pyridoxal phosphate homeostasis protein"/>
    <property type="match status" value="1"/>
</dbReference>
<dbReference type="CDD" id="cd00635">
    <property type="entry name" value="PLPDE_III_YBL036c_like"/>
    <property type="match status" value="1"/>
</dbReference>
<dbReference type="InterPro" id="IPR011078">
    <property type="entry name" value="PyrdxlP_homeostasis"/>
</dbReference>
<evidence type="ECO:0000256" key="1">
    <source>
        <dbReference type="ARBA" id="ARBA00022898"/>
    </source>
</evidence>
<keyword evidence="1 2" id="KW-0663">Pyridoxal phosphate</keyword>
<evidence type="ECO:0000259" key="5">
    <source>
        <dbReference type="Pfam" id="PF01168"/>
    </source>
</evidence>
<dbReference type="InterPro" id="IPR001608">
    <property type="entry name" value="Ala_racemase_N"/>
</dbReference>
<dbReference type="AlphaFoldDB" id="A0A348APK6"/>
<comment type="cofactor">
    <cofactor evidence="3">
        <name>pyridoxal 5'-phosphate</name>
        <dbReference type="ChEBI" id="CHEBI:597326"/>
    </cofactor>
</comment>
<dbReference type="EMBL" id="AP018449">
    <property type="protein sequence ID" value="BBB93004.1"/>
    <property type="molecule type" value="Genomic_DNA"/>
</dbReference>
<dbReference type="SUPFAM" id="SSF51419">
    <property type="entry name" value="PLP-binding barrel"/>
    <property type="match status" value="1"/>
</dbReference>
<dbReference type="HAMAP" id="MF_02087">
    <property type="entry name" value="PLP_homeostasis"/>
    <property type="match status" value="1"/>
</dbReference>
<evidence type="ECO:0000256" key="3">
    <source>
        <dbReference type="PIRSR" id="PIRSR004848-1"/>
    </source>
</evidence>
<dbReference type="NCBIfam" id="TIGR00044">
    <property type="entry name" value="YggS family pyridoxal phosphate-dependent enzyme"/>
    <property type="match status" value="1"/>
</dbReference>
<dbReference type="PIRSF" id="PIRSF004848">
    <property type="entry name" value="YBL036c_PLPDEIII"/>
    <property type="match status" value="1"/>
</dbReference>
<feature type="domain" description="Alanine racemase N-terminal" evidence="5">
    <location>
        <begin position="20"/>
        <end position="235"/>
    </location>
</feature>
<dbReference type="InterPro" id="IPR029066">
    <property type="entry name" value="PLP-binding_barrel"/>
</dbReference>
<evidence type="ECO:0000313" key="7">
    <source>
        <dbReference type="Proteomes" id="UP000276437"/>
    </source>
</evidence>
<dbReference type="RefSeq" id="WP_126309888.1">
    <property type="nucleotide sequence ID" value="NZ_AP018449.1"/>
</dbReference>
<reference evidence="6 7" key="1">
    <citation type="journal article" date="2018" name="Int. J. Syst. Evol. Microbiol.">
        <title>Methylomusa anaerophila gen. nov., sp. nov., an anaerobic methanol-utilizing bacterium isolated from a microbial fuel cell.</title>
        <authorList>
            <person name="Amano N."/>
            <person name="Yamamuro A."/>
            <person name="Miyahara M."/>
            <person name="Kouzuma A."/>
            <person name="Abe T."/>
            <person name="Watanabe K."/>
        </authorList>
    </citation>
    <scope>NUCLEOTIDE SEQUENCE [LARGE SCALE GENOMIC DNA]</scope>
    <source>
        <strain evidence="6 7">MMFC1</strain>
    </source>
</reference>
<evidence type="ECO:0000256" key="4">
    <source>
        <dbReference type="RuleBase" id="RU004514"/>
    </source>
</evidence>
<name>A0A348APK6_9FIRM</name>
<dbReference type="PANTHER" id="PTHR10146:SF14">
    <property type="entry name" value="PYRIDOXAL PHOSPHATE HOMEOSTASIS PROTEIN"/>
    <property type="match status" value="1"/>
</dbReference>
<keyword evidence="7" id="KW-1185">Reference proteome</keyword>
<feature type="modified residue" description="N6-(pyridoxal phosphate)lysine" evidence="2 3">
    <location>
        <position position="37"/>
    </location>
</feature>
<dbReference type="Pfam" id="PF01168">
    <property type="entry name" value="Ala_racemase_N"/>
    <property type="match status" value="1"/>
</dbReference>
<evidence type="ECO:0000256" key="2">
    <source>
        <dbReference type="HAMAP-Rule" id="MF_02087"/>
    </source>
</evidence>
<dbReference type="Proteomes" id="UP000276437">
    <property type="component" value="Chromosome"/>
</dbReference>
<dbReference type="PANTHER" id="PTHR10146">
    <property type="entry name" value="PROLINE SYNTHETASE CO-TRANSCRIBED BACTERIAL HOMOLOG PROTEIN"/>
    <property type="match status" value="1"/>
</dbReference>
<dbReference type="GO" id="GO:0030170">
    <property type="term" value="F:pyridoxal phosphate binding"/>
    <property type="evidence" value="ECO:0007669"/>
    <property type="project" value="UniProtKB-UniRule"/>
</dbReference>
<dbReference type="KEGG" id="mana:MAMMFC1_03713"/>
<comment type="similarity">
    <text evidence="2 4">Belongs to the pyridoxal phosphate-binding protein YggS/PROSC family.</text>
</comment>
<proteinExistence type="inferred from homology"/>
<evidence type="ECO:0000313" key="6">
    <source>
        <dbReference type="EMBL" id="BBB93004.1"/>
    </source>
</evidence>
<comment type="function">
    <text evidence="2">Pyridoxal 5'-phosphate (PLP)-binding protein, which is involved in PLP homeostasis.</text>
</comment>
<organism evidence="6 7">
    <name type="scientific">Methylomusa anaerophila</name>
    <dbReference type="NCBI Taxonomy" id="1930071"/>
    <lineage>
        <taxon>Bacteria</taxon>
        <taxon>Bacillati</taxon>
        <taxon>Bacillota</taxon>
        <taxon>Negativicutes</taxon>
        <taxon>Selenomonadales</taxon>
        <taxon>Sporomusaceae</taxon>
        <taxon>Methylomusa</taxon>
    </lineage>
</organism>
<accession>A0A348APK6</accession>
<dbReference type="OrthoDB" id="9804072at2"/>
<dbReference type="Gene3D" id="3.20.20.10">
    <property type="entry name" value="Alanine racemase"/>
    <property type="match status" value="1"/>
</dbReference>
<gene>
    <name evidence="6" type="ORF">MAMMFC1_03713</name>
</gene>
<sequence length="237" mass="26601">MSVKQNIIEITNKINESLNRRTAANITDSVKIIAVTKNQTVTAMLEAIDAGITAVGENRIQEALTKYPEITGTANCKVEWHLIGHLQTNKARLAVQYFDMIHSVDSERLVTDIDRAAAKLSKRQDILIQVNVAGEDTKYGIPPKIRDLLALVRAVSELENVRLCGLMTVAPYCDDPEAVRPFFRELYYLYNEIVSLNIARVEMKWLSMGMTNDYCVAIEEGANIVRIGTGIFGTRYY</sequence>